<protein>
    <submittedName>
        <fullName evidence="2">Uncharacterized protein</fullName>
    </submittedName>
</protein>
<evidence type="ECO:0000313" key="2">
    <source>
        <dbReference type="EMBL" id="KJH41824.1"/>
    </source>
</evidence>
<dbReference type="Proteomes" id="UP000053766">
    <property type="component" value="Unassembled WGS sequence"/>
</dbReference>
<feature type="compositionally biased region" description="Polar residues" evidence="1">
    <location>
        <begin position="1"/>
        <end position="10"/>
    </location>
</feature>
<proteinExistence type="predicted"/>
<reference evidence="3" key="2">
    <citation type="journal article" date="2016" name="Sci. Rep.">
        <title>Dictyocaulus viviparus genome, variome and transcriptome elucidate lungworm biology and support future intervention.</title>
        <authorList>
            <person name="McNulty S.N."/>
            <person name="Strube C."/>
            <person name="Rosa B.A."/>
            <person name="Martin J.C."/>
            <person name="Tyagi R."/>
            <person name="Choi Y.J."/>
            <person name="Wang Q."/>
            <person name="Hallsworth Pepin K."/>
            <person name="Zhang X."/>
            <person name="Ozersky P."/>
            <person name="Wilson R.K."/>
            <person name="Sternberg P.W."/>
            <person name="Gasser R.B."/>
            <person name="Mitreva M."/>
        </authorList>
    </citation>
    <scope>NUCLEOTIDE SEQUENCE [LARGE SCALE GENOMIC DNA]</scope>
    <source>
        <strain evidence="3">HannoverDv2000</strain>
    </source>
</reference>
<dbReference type="AlphaFoldDB" id="A0A0D8XDV0"/>
<dbReference type="OrthoDB" id="297496at2759"/>
<evidence type="ECO:0000313" key="3">
    <source>
        <dbReference type="Proteomes" id="UP000053766"/>
    </source>
</evidence>
<keyword evidence="3" id="KW-1185">Reference proteome</keyword>
<dbReference type="EMBL" id="KN716752">
    <property type="protein sequence ID" value="KJH41824.1"/>
    <property type="molecule type" value="Genomic_DNA"/>
</dbReference>
<evidence type="ECO:0000256" key="1">
    <source>
        <dbReference type="SAM" id="MobiDB-lite"/>
    </source>
</evidence>
<organism evidence="2 3">
    <name type="scientific">Dictyocaulus viviparus</name>
    <name type="common">Bovine lungworm</name>
    <dbReference type="NCBI Taxonomy" id="29172"/>
    <lineage>
        <taxon>Eukaryota</taxon>
        <taxon>Metazoa</taxon>
        <taxon>Ecdysozoa</taxon>
        <taxon>Nematoda</taxon>
        <taxon>Chromadorea</taxon>
        <taxon>Rhabditida</taxon>
        <taxon>Rhabditina</taxon>
        <taxon>Rhabditomorpha</taxon>
        <taxon>Strongyloidea</taxon>
        <taxon>Metastrongylidae</taxon>
        <taxon>Dictyocaulus</taxon>
    </lineage>
</organism>
<name>A0A0D8XDV0_DICVI</name>
<feature type="region of interest" description="Disordered" evidence="1">
    <location>
        <begin position="1"/>
        <end position="43"/>
    </location>
</feature>
<sequence>MKKIYSSTQYSPPPSEKDTSDPEIMSSTTRSNPVLDKIKGIEDEDNPKEMVHTEDAIVQTDNSYLRIARRLDNYRSMSTMHCLPVFAAVPLQLNNITPFNTDRLLHQNKQNYGMSNVDEKSQVTNYHPNDVTKIVNFQSQTSFDQKLKPFQKDELSVLLEEHHNGNENA</sequence>
<gene>
    <name evidence="2" type="ORF">DICVIV_12196</name>
</gene>
<accession>A0A0D8XDV0</accession>
<reference evidence="2 3" key="1">
    <citation type="submission" date="2013-11" db="EMBL/GenBank/DDBJ databases">
        <title>Draft genome of the bovine lungworm Dictyocaulus viviparus.</title>
        <authorList>
            <person name="Mitreva M."/>
        </authorList>
    </citation>
    <scope>NUCLEOTIDE SEQUENCE [LARGE SCALE GENOMIC DNA]</scope>
    <source>
        <strain evidence="2 3">HannoverDv2000</strain>
    </source>
</reference>